<dbReference type="Pfam" id="PF13692">
    <property type="entry name" value="Glyco_trans_1_4"/>
    <property type="match status" value="1"/>
</dbReference>
<keyword evidence="1" id="KW-0328">Glycosyltransferase</keyword>
<dbReference type="Proteomes" id="UP000262538">
    <property type="component" value="Unassembled WGS sequence"/>
</dbReference>
<keyword evidence="4" id="KW-1185">Reference proteome</keyword>
<accession>A0ABX9LJL8</accession>
<dbReference type="EMBL" id="QFZU02000064">
    <property type="protein sequence ID" value="RGA04146.1"/>
    <property type="molecule type" value="Genomic_DNA"/>
</dbReference>
<evidence type="ECO:0000256" key="2">
    <source>
        <dbReference type="ARBA" id="ARBA00022679"/>
    </source>
</evidence>
<dbReference type="SUPFAM" id="SSF53756">
    <property type="entry name" value="UDP-Glycosyltransferase/glycogen phosphorylase"/>
    <property type="match status" value="1"/>
</dbReference>
<dbReference type="Gene3D" id="3.40.50.2000">
    <property type="entry name" value="Glycogen Phosphorylase B"/>
    <property type="match status" value="1"/>
</dbReference>
<name>A0ABX9LJL8_9ACTN</name>
<sequence length="407" mass="43214">MAGGDGRGGGWPGAVSEGLLVYFAGSHYDGSVAGTDRHIADRLATGRDVLYVNPPVAVAARRRRPELAGTLARPPLDAAGPGLTLLTVRVPPARTRPGVYPLGVALTRRAVRRALRGLGRRADAVIAANYDDVLGTAEGARTLFYATDDLVAGAPMMGLPVRTMIRAEARQLRKADAVAVVSPALRDRFAALGRAAELVPNGCDVAAYADVDDAPPPPDVPFTPADGPVAGFVGNINERTDIAFLEAVAAAGPLLLVGPRKPGFAPGRFDELIRRPTVRWVGHKPFAELPSYLRMIDVGLTPYADTPFNQASFPLKTLEYLAAGRAVVSSELPATALLRSEPDGRELIRTARSPEEFARAVAEAAREPRTPGLAGRRRAFAARHDWSQRALALAGLLDNETREVSRA</sequence>
<gene>
    <name evidence="3" type="ORF">DI270_015660</name>
</gene>
<dbReference type="PANTHER" id="PTHR12526">
    <property type="entry name" value="GLYCOSYLTRANSFERASE"/>
    <property type="match status" value="1"/>
</dbReference>
<comment type="caution">
    <text evidence="3">The sequence shown here is derived from an EMBL/GenBank/DDBJ whole genome shotgun (WGS) entry which is preliminary data.</text>
</comment>
<reference evidence="3 4" key="1">
    <citation type="submission" date="2018-08" db="EMBL/GenBank/DDBJ databases">
        <title>Microbispora. triticiradicis sp. nov., a novel actinomycete isolated from the root of wheat (Triticum aestivum L.)).</title>
        <authorList>
            <person name="Han C."/>
        </authorList>
    </citation>
    <scope>NUCLEOTIDE SEQUENCE [LARGE SCALE GENOMIC DNA]</scope>
    <source>
        <strain evidence="3 4">NEAU-HRDPA2-9</strain>
    </source>
</reference>
<proteinExistence type="predicted"/>
<keyword evidence="2" id="KW-0808">Transferase</keyword>
<evidence type="ECO:0000313" key="3">
    <source>
        <dbReference type="EMBL" id="RGA04146.1"/>
    </source>
</evidence>
<protein>
    <submittedName>
        <fullName evidence="3">Glycosyltransferase</fullName>
    </submittedName>
</protein>
<evidence type="ECO:0000256" key="1">
    <source>
        <dbReference type="ARBA" id="ARBA00022676"/>
    </source>
</evidence>
<organism evidence="3 4">
    <name type="scientific">Microbispora triticiradicis</name>
    <dbReference type="NCBI Taxonomy" id="2200763"/>
    <lineage>
        <taxon>Bacteria</taxon>
        <taxon>Bacillati</taxon>
        <taxon>Actinomycetota</taxon>
        <taxon>Actinomycetes</taxon>
        <taxon>Streptosporangiales</taxon>
        <taxon>Streptosporangiaceae</taxon>
        <taxon>Microbispora</taxon>
    </lineage>
</organism>
<dbReference type="PANTHER" id="PTHR12526:SF510">
    <property type="entry name" value="D-INOSITOL 3-PHOSPHATE GLYCOSYLTRANSFERASE"/>
    <property type="match status" value="1"/>
</dbReference>
<dbReference type="Gene3D" id="3.40.50.11010">
    <property type="match status" value="1"/>
</dbReference>
<evidence type="ECO:0000313" key="4">
    <source>
        <dbReference type="Proteomes" id="UP000262538"/>
    </source>
</evidence>